<dbReference type="AlphaFoldDB" id="A0A665UQE2"/>
<feature type="transmembrane region" description="Helical" evidence="1">
    <location>
        <begin position="21"/>
        <end position="38"/>
    </location>
</feature>
<keyword evidence="1" id="KW-1133">Transmembrane helix</keyword>
<sequence>MEDTRSNAYDSAFKLKSIKKAKFFCVTYFLSFAISSHFSDTCFL</sequence>
<proteinExistence type="predicted"/>
<reference evidence="2" key="2">
    <citation type="submission" date="2025-08" db="UniProtKB">
        <authorList>
            <consortium name="Ensembl"/>
        </authorList>
    </citation>
    <scope>IDENTIFICATION</scope>
</reference>
<dbReference type="Proteomes" id="UP000472264">
    <property type="component" value="Chromosome 9"/>
</dbReference>
<name>A0A665UQE2_ECHNA</name>
<reference evidence="2" key="3">
    <citation type="submission" date="2025-09" db="UniProtKB">
        <authorList>
            <consortium name="Ensembl"/>
        </authorList>
    </citation>
    <scope>IDENTIFICATION</scope>
</reference>
<accession>A0A665UQE2</accession>
<dbReference type="Ensembl" id="ENSENLT00000022678.1">
    <property type="protein sequence ID" value="ENSENLP00000021923.1"/>
    <property type="gene ID" value="ENSENLG00000009995.1"/>
</dbReference>
<reference evidence="2" key="1">
    <citation type="submission" date="2021-04" db="EMBL/GenBank/DDBJ databases">
        <authorList>
            <consortium name="Wellcome Sanger Institute Data Sharing"/>
        </authorList>
    </citation>
    <scope>NUCLEOTIDE SEQUENCE [LARGE SCALE GENOMIC DNA]</scope>
</reference>
<organism evidence="2 3">
    <name type="scientific">Echeneis naucrates</name>
    <name type="common">Live sharksucker</name>
    <dbReference type="NCBI Taxonomy" id="173247"/>
    <lineage>
        <taxon>Eukaryota</taxon>
        <taxon>Metazoa</taxon>
        <taxon>Chordata</taxon>
        <taxon>Craniata</taxon>
        <taxon>Vertebrata</taxon>
        <taxon>Euteleostomi</taxon>
        <taxon>Actinopterygii</taxon>
        <taxon>Neopterygii</taxon>
        <taxon>Teleostei</taxon>
        <taxon>Neoteleostei</taxon>
        <taxon>Acanthomorphata</taxon>
        <taxon>Carangaria</taxon>
        <taxon>Carangiformes</taxon>
        <taxon>Echeneidae</taxon>
        <taxon>Echeneis</taxon>
    </lineage>
</organism>
<evidence type="ECO:0000313" key="2">
    <source>
        <dbReference type="Ensembl" id="ENSENLP00000021923.1"/>
    </source>
</evidence>
<keyword evidence="3" id="KW-1185">Reference proteome</keyword>
<keyword evidence="1" id="KW-0472">Membrane</keyword>
<evidence type="ECO:0000256" key="1">
    <source>
        <dbReference type="SAM" id="Phobius"/>
    </source>
</evidence>
<evidence type="ECO:0000313" key="3">
    <source>
        <dbReference type="Proteomes" id="UP000472264"/>
    </source>
</evidence>
<protein>
    <submittedName>
        <fullName evidence="2">Uncharacterized protein</fullName>
    </submittedName>
</protein>
<dbReference type="InParanoid" id="A0A665UQE2"/>
<keyword evidence="1" id="KW-0812">Transmembrane</keyword>